<dbReference type="PANTHER" id="PTHR38666:SF2">
    <property type="entry name" value="FLAGELLAR ASSOCIATED PROTEIN"/>
    <property type="match status" value="1"/>
</dbReference>
<dbReference type="Proteomes" id="UP001162131">
    <property type="component" value="Unassembled WGS sequence"/>
</dbReference>
<organism evidence="1 2">
    <name type="scientific">Blepharisma stoltei</name>
    <dbReference type="NCBI Taxonomy" id="1481888"/>
    <lineage>
        <taxon>Eukaryota</taxon>
        <taxon>Sar</taxon>
        <taxon>Alveolata</taxon>
        <taxon>Ciliophora</taxon>
        <taxon>Postciliodesmatophora</taxon>
        <taxon>Heterotrichea</taxon>
        <taxon>Heterotrichida</taxon>
        <taxon>Blepharismidae</taxon>
        <taxon>Blepharisma</taxon>
    </lineage>
</organism>
<evidence type="ECO:0000313" key="1">
    <source>
        <dbReference type="EMBL" id="CAG9335996.1"/>
    </source>
</evidence>
<dbReference type="EMBL" id="CAJZBQ010000063">
    <property type="protein sequence ID" value="CAG9335996.1"/>
    <property type="molecule type" value="Genomic_DNA"/>
</dbReference>
<dbReference type="Gene3D" id="3.30.2310.50">
    <property type="entry name" value="Protein of unknown function (DUF3228), domain 1"/>
    <property type="match status" value="2"/>
</dbReference>
<dbReference type="PANTHER" id="PTHR38666">
    <property type="match status" value="1"/>
</dbReference>
<gene>
    <name evidence="1" type="ORF">BSTOLATCC_MIC65304</name>
</gene>
<protein>
    <submittedName>
        <fullName evidence="1">Uncharacterized protein</fullName>
    </submittedName>
</protein>
<comment type="caution">
    <text evidence="1">The sequence shown here is derived from an EMBL/GenBank/DDBJ whole genome shotgun (WGS) entry which is preliminary data.</text>
</comment>
<accession>A0AAU9KCK8</accession>
<proteinExistence type="predicted"/>
<dbReference type="AlphaFoldDB" id="A0AAU9KCK8"/>
<reference evidence="1" key="1">
    <citation type="submission" date="2021-09" db="EMBL/GenBank/DDBJ databases">
        <authorList>
            <consortium name="AG Swart"/>
            <person name="Singh M."/>
            <person name="Singh A."/>
            <person name="Seah K."/>
            <person name="Emmerich C."/>
        </authorList>
    </citation>
    <scope>NUCLEOTIDE SEQUENCE</scope>
    <source>
        <strain evidence="1">ATCC30299</strain>
    </source>
</reference>
<dbReference type="InterPro" id="IPR021610">
    <property type="entry name" value="DUF3228"/>
</dbReference>
<evidence type="ECO:0000313" key="2">
    <source>
        <dbReference type="Proteomes" id="UP001162131"/>
    </source>
</evidence>
<sequence>MARAIAIDQFAFRQFEQGSTSSYIPYEKSLFEEELNKLYDPSNLKPGYAPFCKHLFIRNFTEAKISTIRITEENEHLLRSGYEARRPEELPILTRWMPLSSIGILPIAKYLDIILYSYEQIQKENSAMEKTDLNSNYEWGVVSIKPQDIDHELPMTPITMMRNSLPLEFGGSGVKLDTEAYMESVEFWQHNALIK</sequence>
<name>A0AAU9KCK8_9CILI</name>
<keyword evidence="2" id="KW-1185">Reference proteome</keyword>
<dbReference type="Pfam" id="PF11539">
    <property type="entry name" value="DUF3228"/>
    <property type="match status" value="1"/>
</dbReference>